<comment type="caution">
    <text evidence="2">The sequence shown here is derived from an EMBL/GenBank/DDBJ whole genome shotgun (WGS) entry which is preliminary data.</text>
</comment>
<dbReference type="Proteomes" id="UP001282474">
    <property type="component" value="Unassembled WGS sequence"/>
</dbReference>
<dbReference type="Pfam" id="PF12770">
    <property type="entry name" value="CHAT"/>
    <property type="match status" value="1"/>
</dbReference>
<evidence type="ECO:0000259" key="1">
    <source>
        <dbReference type="Pfam" id="PF12770"/>
    </source>
</evidence>
<organism evidence="2 3">
    <name type="scientific">Streptomyces caniscabiei</name>
    <dbReference type="NCBI Taxonomy" id="2746961"/>
    <lineage>
        <taxon>Bacteria</taxon>
        <taxon>Bacillati</taxon>
        <taxon>Actinomycetota</taxon>
        <taxon>Actinomycetes</taxon>
        <taxon>Kitasatosporales</taxon>
        <taxon>Streptomycetaceae</taxon>
        <taxon>Streptomyces</taxon>
    </lineage>
</organism>
<dbReference type="RefSeq" id="WP_193382980.1">
    <property type="nucleotide sequence ID" value="NZ_JABXWF010000040.1"/>
</dbReference>
<keyword evidence="3" id="KW-1185">Reference proteome</keyword>
<feature type="domain" description="CHAT" evidence="1">
    <location>
        <begin position="8"/>
        <end position="221"/>
    </location>
</feature>
<name>A0ABU4N3Q5_9ACTN</name>
<dbReference type="InterPro" id="IPR024983">
    <property type="entry name" value="CHAT_dom"/>
</dbReference>
<proteinExistence type="predicted"/>
<gene>
    <name evidence="2" type="ORF">PV383_39280</name>
</gene>
<dbReference type="EMBL" id="JARAWJ010000047">
    <property type="protein sequence ID" value="MDX3043168.1"/>
    <property type="molecule type" value="Genomic_DNA"/>
</dbReference>
<evidence type="ECO:0000313" key="3">
    <source>
        <dbReference type="Proteomes" id="UP001282474"/>
    </source>
</evidence>
<accession>A0ABU4N3Q5</accession>
<evidence type="ECO:0000313" key="2">
    <source>
        <dbReference type="EMBL" id="MDX3043168.1"/>
    </source>
</evidence>
<reference evidence="2 3" key="1">
    <citation type="journal article" date="2023" name="Microb. Genom.">
        <title>Mesoterricola silvestris gen. nov., sp. nov., Mesoterricola sediminis sp. nov., Geothrix oryzae sp. nov., Geothrix edaphica sp. nov., Geothrix rubra sp. nov., and Geothrix limicola sp. nov., six novel members of Acidobacteriota isolated from soils.</title>
        <authorList>
            <person name="Weisberg A.J."/>
            <person name="Pearce E."/>
            <person name="Kramer C.G."/>
            <person name="Chang J.H."/>
            <person name="Clarke C.R."/>
        </authorList>
    </citation>
    <scope>NUCLEOTIDE SEQUENCE [LARGE SCALE GENOMIC DNA]</scope>
    <source>
        <strain evidence="2 3">NE20-4-1</strain>
    </source>
</reference>
<sequence>MADRTSDDPLPFAGLEAATVAAHFPDVIRPSGKHELLELLATRSLDVLHLTCHGYFEPGRPQAAAVVLGQGEELTAEDVLDLRMQVGLVTIAACESGLGSLDLAEERLGLVRAFVQAGASAVLASLWPVDDFSACLLMEGFYAGLRQGLPRAEALRRAQLALRAATARDVRRYCLRQRDLLGDPDDQAANEAVLAHFAALPPDVLVFDDPYHWAVFQLYGDGR</sequence>
<protein>
    <submittedName>
        <fullName evidence="2">CHAT domain-containing protein</fullName>
    </submittedName>
</protein>
<dbReference type="PANTHER" id="PTHR10098">
    <property type="entry name" value="RAPSYN-RELATED"/>
    <property type="match status" value="1"/>
</dbReference>